<proteinExistence type="predicted"/>
<dbReference type="EMBL" id="LAZR01018787">
    <property type="protein sequence ID" value="KKL95009.1"/>
    <property type="molecule type" value="Genomic_DNA"/>
</dbReference>
<accession>A0A0F9G7X5</accession>
<sequence length="61" mass="7424">MKTKFKGFILLLIGIGQQFALYYNEIGWTRRMFILFYVMVIRRRGRGVLFGVENEKTNFWR</sequence>
<gene>
    <name evidence="1" type="ORF">LCGC14_1859010</name>
</gene>
<dbReference type="AlphaFoldDB" id="A0A0F9G7X5"/>
<comment type="caution">
    <text evidence="1">The sequence shown here is derived from an EMBL/GenBank/DDBJ whole genome shotgun (WGS) entry which is preliminary data.</text>
</comment>
<protein>
    <submittedName>
        <fullName evidence="1">Uncharacterized protein</fullName>
    </submittedName>
</protein>
<organism evidence="1">
    <name type="scientific">marine sediment metagenome</name>
    <dbReference type="NCBI Taxonomy" id="412755"/>
    <lineage>
        <taxon>unclassified sequences</taxon>
        <taxon>metagenomes</taxon>
        <taxon>ecological metagenomes</taxon>
    </lineage>
</organism>
<evidence type="ECO:0000313" key="1">
    <source>
        <dbReference type="EMBL" id="KKL95009.1"/>
    </source>
</evidence>
<reference evidence="1" key="1">
    <citation type="journal article" date="2015" name="Nature">
        <title>Complex archaea that bridge the gap between prokaryotes and eukaryotes.</title>
        <authorList>
            <person name="Spang A."/>
            <person name="Saw J.H."/>
            <person name="Jorgensen S.L."/>
            <person name="Zaremba-Niedzwiedzka K."/>
            <person name="Martijn J."/>
            <person name="Lind A.E."/>
            <person name="van Eijk R."/>
            <person name="Schleper C."/>
            <person name="Guy L."/>
            <person name="Ettema T.J."/>
        </authorList>
    </citation>
    <scope>NUCLEOTIDE SEQUENCE</scope>
</reference>
<name>A0A0F9G7X5_9ZZZZ</name>